<dbReference type="OrthoDB" id="267323at2759"/>
<dbReference type="InterPro" id="IPR027417">
    <property type="entry name" value="P-loop_NTPase"/>
</dbReference>
<dbReference type="Pfam" id="PF01591">
    <property type="entry name" value="6PF2K"/>
    <property type="match status" value="1"/>
</dbReference>
<evidence type="ECO:0000313" key="5">
    <source>
        <dbReference type="Proteomes" id="UP000654370"/>
    </source>
</evidence>
<evidence type="ECO:0000313" key="4">
    <source>
        <dbReference type="EMBL" id="KAG2175035.1"/>
    </source>
</evidence>
<dbReference type="InterPro" id="IPR013078">
    <property type="entry name" value="His_Pase_superF_clade-1"/>
</dbReference>
<dbReference type="Pfam" id="PF00300">
    <property type="entry name" value="His_Phos_1"/>
    <property type="match status" value="1"/>
</dbReference>
<reference evidence="4" key="1">
    <citation type="submission" date="2020-12" db="EMBL/GenBank/DDBJ databases">
        <title>Metabolic potential, ecology and presence of endohyphal bacteria is reflected in genomic diversity of Mucoromycotina.</title>
        <authorList>
            <person name="Muszewska A."/>
            <person name="Okrasinska A."/>
            <person name="Steczkiewicz K."/>
            <person name="Drgas O."/>
            <person name="Orlowska M."/>
            <person name="Perlinska-Lenart U."/>
            <person name="Aleksandrzak-Piekarczyk T."/>
            <person name="Szatraj K."/>
            <person name="Zielenkiewicz U."/>
            <person name="Pilsyk S."/>
            <person name="Malc E."/>
            <person name="Mieczkowski P."/>
            <person name="Kruszewska J.S."/>
            <person name="Biernat P."/>
            <person name="Pawlowska J."/>
        </authorList>
    </citation>
    <scope>NUCLEOTIDE SEQUENCE</scope>
    <source>
        <strain evidence="4">WA0000067209</strain>
    </source>
</reference>
<dbReference type="CDD" id="cd07067">
    <property type="entry name" value="HP_PGM_like"/>
    <property type="match status" value="1"/>
</dbReference>
<feature type="domain" description="6-phosphofructo-2-kinase" evidence="3">
    <location>
        <begin position="8"/>
        <end position="199"/>
    </location>
</feature>
<dbReference type="EMBL" id="JAEPQZ010000012">
    <property type="protein sequence ID" value="KAG2175035.1"/>
    <property type="molecule type" value="Genomic_DNA"/>
</dbReference>
<dbReference type="Gene3D" id="3.40.50.300">
    <property type="entry name" value="P-loop containing nucleotide triphosphate hydrolases"/>
    <property type="match status" value="1"/>
</dbReference>
<dbReference type="InterPro" id="IPR013079">
    <property type="entry name" value="6Phosfructo_kin"/>
</dbReference>
<evidence type="ECO:0000256" key="2">
    <source>
        <dbReference type="ARBA" id="ARBA00022840"/>
    </source>
</evidence>
<dbReference type="GO" id="GO:0006003">
    <property type="term" value="P:fructose 2,6-bisphosphate metabolic process"/>
    <property type="evidence" value="ECO:0007669"/>
    <property type="project" value="InterPro"/>
</dbReference>
<protein>
    <recommendedName>
        <fullName evidence="3">6-phosphofructo-2-kinase domain-containing protein</fullName>
    </recommendedName>
</protein>
<accession>A0A8H7PJU6</accession>
<name>A0A8H7PJU6_MORIS</name>
<organism evidence="4 5">
    <name type="scientific">Mortierella isabellina</name>
    <name type="common">Filamentous fungus</name>
    <name type="synonym">Umbelopsis isabellina</name>
    <dbReference type="NCBI Taxonomy" id="91625"/>
    <lineage>
        <taxon>Eukaryota</taxon>
        <taxon>Fungi</taxon>
        <taxon>Fungi incertae sedis</taxon>
        <taxon>Mucoromycota</taxon>
        <taxon>Mucoromycotina</taxon>
        <taxon>Umbelopsidomycetes</taxon>
        <taxon>Umbelopsidales</taxon>
        <taxon>Umbelopsidaceae</taxon>
        <taxon>Umbelopsis</taxon>
    </lineage>
</organism>
<dbReference type="AlphaFoldDB" id="A0A8H7PJU6"/>
<proteinExistence type="predicted"/>
<dbReference type="Proteomes" id="UP000654370">
    <property type="component" value="Unassembled WGS sequence"/>
</dbReference>
<sequence>MAAQLYKTDSGRLFHAGAIAIVTVGLPARGKTHVSRSLCRYMRWLGVETQVFSVGNYRRALLGSMPNSWFDPTNRDAKHKRVEIANECLEDLISWITKDGGQVAVNADSAYFHWQVYTHVGHAVKHRAGIDRFPTTESICNKPEVVQANIRSVKISSPDKRIEQHMLTYETLADLSQPFVKLMNVGEQIIVNNVHGYLQPGPSENDNRYKEDPDLAPEGHEYAERLKEFILSYRARQRATNNKEEYVRPLNVWTSARKRSKQTALHFAFEEDIIIRQHTTLTQMNPGEVDGLTDEEIKARFPDEIAKAQKDPYRHRYPRAESYHDLAVRLEPVIMELEREKSDVLIIAHETVLRCLYAYLFDRTEQEIPRISIPRNILIEVAPTAYGAKESRMQFIEPPEDFH</sequence>
<keyword evidence="1" id="KW-0547">Nucleotide-binding</keyword>
<dbReference type="GO" id="GO:0003873">
    <property type="term" value="F:6-phosphofructo-2-kinase activity"/>
    <property type="evidence" value="ECO:0007669"/>
    <property type="project" value="InterPro"/>
</dbReference>
<dbReference type="SUPFAM" id="SSF52540">
    <property type="entry name" value="P-loop containing nucleoside triphosphate hydrolases"/>
    <property type="match status" value="1"/>
</dbReference>
<dbReference type="InterPro" id="IPR029033">
    <property type="entry name" value="His_PPase_superfam"/>
</dbReference>
<dbReference type="GO" id="GO:0004331">
    <property type="term" value="F:fructose-2,6-bisphosphate 2-phosphatase activity"/>
    <property type="evidence" value="ECO:0007669"/>
    <property type="project" value="TreeGrafter"/>
</dbReference>
<gene>
    <name evidence="4" type="ORF">INT43_006097</name>
</gene>
<dbReference type="SUPFAM" id="SSF53254">
    <property type="entry name" value="Phosphoglycerate mutase-like"/>
    <property type="match status" value="1"/>
</dbReference>
<comment type="caution">
    <text evidence="4">The sequence shown here is derived from an EMBL/GenBank/DDBJ whole genome shotgun (WGS) entry which is preliminary data.</text>
</comment>
<dbReference type="PIRSF" id="PIRSF000709">
    <property type="entry name" value="6PFK_2-Ptase"/>
    <property type="match status" value="1"/>
</dbReference>
<dbReference type="GO" id="GO:0006000">
    <property type="term" value="P:fructose metabolic process"/>
    <property type="evidence" value="ECO:0007669"/>
    <property type="project" value="InterPro"/>
</dbReference>
<dbReference type="GO" id="GO:0005829">
    <property type="term" value="C:cytosol"/>
    <property type="evidence" value="ECO:0007669"/>
    <property type="project" value="TreeGrafter"/>
</dbReference>
<evidence type="ECO:0000259" key="3">
    <source>
        <dbReference type="Pfam" id="PF01591"/>
    </source>
</evidence>
<dbReference type="PANTHER" id="PTHR10606">
    <property type="entry name" value="6-PHOSPHOFRUCTO-2-KINASE/FRUCTOSE-2,6-BISPHOSPHATASE"/>
    <property type="match status" value="1"/>
</dbReference>
<dbReference type="Gene3D" id="3.40.50.1240">
    <property type="entry name" value="Phosphoglycerate mutase-like"/>
    <property type="match status" value="1"/>
</dbReference>
<dbReference type="InterPro" id="IPR003094">
    <property type="entry name" value="6Pfruct_kin"/>
</dbReference>
<dbReference type="GO" id="GO:0005524">
    <property type="term" value="F:ATP binding"/>
    <property type="evidence" value="ECO:0007669"/>
    <property type="project" value="UniProtKB-KW"/>
</dbReference>
<keyword evidence="5" id="KW-1185">Reference proteome</keyword>
<dbReference type="PANTHER" id="PTHR10606:SF39">
    <property type="entry name" value="6-PHOSPHOFRUCTO-2-KINASE_FRUCTOSE-2,6-BISPHOSPHATASE YLR345W-RELATED"/>
    <property type="match status" value="1"/>
</dbReference>
<evidence type="ECO:0000256" key="1">
    <source>
        <dbReference type="ARBA" id="ARBA00022741"/>
    </source>
</evidence>
<keyword evidence="2" id="KW-0067">ATP-binding</keyword>